<keyword evidence="4" id="KW-0560">Oxidoreductase</keyword>
<name>A0AAU8DTH1_9ACTN</name>
<evidence type="ECO:0000259" key="6">
    <source>
        <dbReference type="SMART" id="SM00829"/>
    </source>
</evidence>
<keyword evidence="3 5" id="KW-0862">Zinc</keyword>
<dbReference type="InterPro" id="IPR013154">
    <property type="entry name" value="ADH-like_N"/>
</dbReference>
<dbReference type="GO" id="GO:0016491">
    <property type="term" value="F:oxidoreductase activity"/>
    <property type="evidence" value="ECO:0007669"/>
    <property type="project" value="UniProtKB-KW"/>
</dbReference>
<evidence type="ECO:0000256" key="3">
    <source>
        <dbReference type="ARBA" id="ARBA00022833"/>
    </source>
</evidence>
<dbReference type="SUPFAM" id="SSF51735">
    <property type="entry name" value="NAD(P)-binding Rossmann-fold domains"/>
    <property type="match status" value="1"/>
</dbReference>
<dbReference type="InterPro" id="IPR002328">
    <property type="entry name" value="ADH_Zn_CS"/>
</dbReference>
<protein>
    <submittedName>
        <fullName evidence="7">Zinc-dependent alcohol dehydrogenase family protein</fullName>
    </submittedName>
</protein>
<comment type="similarity">
    <text evidence="5">Belongs to the zinc-containing alcohol dehydrogenase family.</text>
</comment>
<comment type="cofactor">
    <cofactor evidence="1 5">
        <name>Zn(2+)</name>
        <dbReference type="ChEBI" id="CHEBI:29105"/>
    </cofactor>
</comment>
<dbReference type="GO" id="GO:0008270">
    <property type="term" value="F:zinc ion binding"/>
    <property type="evidence" value="ECO:0007669"/>
    <property type="project" value="InterPro"/>
</dbReference>
<dbReference type="InterPro" id="IPR050129">
    <property type="entry name" value="Zn_alcohol_dh"/>
</dbReference>
<dbReference type="PROSITE" id="PS00059">
    <property type="entry name" value="ADH_ZINC"/>
    <property type="match status" value="1"/>
</dbReference>
<dbReference type="PANTHER" id="PTHR43401:SF5">
    <property type="entry name" value="ALCOHOL DEHYDROGENASE-RELATED"/>
    <property type="match status" value="1"/>
</dbReference>
<accession>A0AAU8DTH1</accession>
<dbReference type="EMBL" id="CP159218">
    <property type="protein sequence ID" value="XCG65139.1"/>
    <property type="molecule type" value="Genomic_DNA"/>
</dbReference>
<evidence type="ECO:0000313" key="7">
    <source>
        <dbReference type="EMBL" id="XCG65139.1"/>
    </source>
</evidence>
<dbReference type="SUPFAM" id="SSF50129">
    <property type="entry name" value="GroES-like"/>
    <property type="match status" value="1"/>
</dbReference>
<dbReference type="Pfam" id="PF08240">
    <property type="entry name" value="ADH_N"/>
    <property type="match status" value="1"/>
</dbReference>
<evidence type="ECO:0000256" key="1">
    <source>
        <dbReference type="ARBA" id="ARBA00001947"/>
    </source>
</evidence>
<dbReference type="InterPro" id="IPR020843">
    <property type="entry name" value="ER"/>
</dbReference>
<dbReference type="AlphaFoldDB" id="A0AAU8DTH1"/>
<feature type="domain" description="Enoyl reductase (ER)" evidence="6">
    <location>
        <begin position="4"/>
        <end position="343"/>
    </location>
</feature>
<evidence type="ECO:0000256" key="5">
    <source>
        <dbReference type="RuleBase" id="RU361277"/>
    </source>
</evidence>
<evidence type="ECO:0000256" key="2">
    <source>
        <dbReference type="ARBA" id="ARBA00022723"/>
    </source>
</evidence>
<gene>
    <name evidence="7" type="ORF">ABLG96_07540</name>
</gene>
<dbReference type="InterPro" id="IPR011032">
    <property type="entry name" value="GroES-like_sf"/>
</dbReference>
<dbReference type="SMART" id="SM00829">
    <property type="entry name" value="PKS_ER"/>
    <property type="match status" value="1"/>
</dbReference>
<dbReference type="Gene3D" id="3.90.180.10">
    <property type="entry name" value="Medium-chain alcohol dehydrogenases, catalytic domain"/>
    <property type="match status" value="1"/>
</dbReference>
<organism evidence="7">
    <name type="scientific">Nakamurella sp. A5-74</name>
    <dbReference type="NCBI Taxonomy" id="3158264"/>
    <lineage>
        <taxon>Bacteria</taxon>
        <taxon>Bacillati</taxon>
        <taxon>Actinomycetota</taxon>
        <taxon>Actinomycetes</taxon>
        <taxon>Nakamurellales</taxon>
        <taxon>Nakamurellaceae</taxon>
        <taxon>Nakamurella</taxon>
    </lineage>
</organism>
<dbReference type="InterPro" id="IPR036291">
    <property type="entry name" value="NAD(P)-bd_dom_sf"/>
</dbReference>
<dbReference type="InterPro" id="IPR013149">
    <property type="entry name" value="ADH-like_C"/>
</dbReference>
<dbReference type="CDD" id="cd08260">
    <property type="entry name" value="Zn_ADH6"/>
    <property type="match status" value="1"/>
</dbReference>
<proteinExistence type="inferred from homology"/>
<dbReference type="Pfam" id="PF00107">
    <property type="entry name" value="ADH_zinc_N"/>
    <property type="match status" value="1"/>
</dbReference>
<evidence type="ECO:0000256" key="4">
    <source>
        <dbReference type="ARBA" id="ARBA00023002"/>
    </source>
</evidence>
<reference evidence="7" key="1">
    <citation type="submission" date="2024-05" db="EMBL/GenBank/DDBJ databases">
        <authorList>
            <person name="Cai S.Y."/>
            <person name="Jin L.M."/>
            <person name="Li H.R."/>
        </authorList>
    </citation>
    <scope>NUCLEOTIDE SEQUENCE</scope>
    <source>
        <strain evidence="7">A5-74</strain>
    </source>
</reference>
<sequence>MLAAVFDTIHQPPVVRDVPAPICPADGAVVRVEATGVCRSDWHAWRGHDPVALPHIPGHEFAGTIAEVGAGVRHFRVGQRVTAPFVCGCGRCRWCLAGDTQVCPDQRQPGFTDPGSFAELVQIVAADHNLVALPDGISAVAAASLGCRFATSFRAVTAHGRLRPGDWLAVHGCGGAGLSAVMIARALGARVIAIDVSAGALQRAGALGAEALLHNEFATPEELAAAVVVVTGGVAVSIDAIGLPAVVIASVLSLQRRGRHVQVGLLLGEHARPAIPMDRVISWELELLGSHGMAARDYPAMLAMIQDGRLDPLQLVGRTAPLSGAGAALAAMDGPGLPGMTVLLP</sequence>
<keyword evidence="2 5" id="KW-0479">Metal-binding</keyword>
<dbReference type="RefSeq" id="WP_353650750.1">
    <property type="nucleotide sequence ID" value="NZ_CP159218.1"/>
</dbReference>
<dbReference type="PANTHER" id="PTHR43401">
    <property type="entry name" value="L-THREONINE 3-DEHYDROGENASE"/>
    <property type="match status" value="1"/>
</dbReference>